<dbReference type="PANTHER" id="PTHR24333:SF11">
    <property type="entry name" value="HOMEOBOX PROTEIN BARH-LIKE 1B"/>
    <property type="match status" value="1"/>
</dbReference>
<dbReference type="InterPro" id="IPR009057">
    <property type="entry name" value="Homeodomain-like_sf"/>
</dbReference>
<comment type="subcellular location">
    <subcellularLocation>
        <location evidence="1 5 6">Nucleus</location>
    </subcellularLocation>
</comment>
<evidence type="ECO:0000313" key="9">
    <source>
        <dbReference type="EMBL" id="OTF80595.1"/>
    </source>
</evidence>
<dbReference type="GO" id="GO:0005634">
    <property type="term" value="C:nucleus"/>
    <property type="evidence" value="ECO:0007669"/>
    <property type="project" value="UniProtKB-SubCell"/>
</dbReference>
<proteinExistence type="predicted"/>
<dbReference type="InterPro" id="IPR000047">
    <property type="entry name" value="HTH_motif"/>
</dbReference>
<dbReference type="PANTHER" id="PTHR24333">
    <property type="entry name" value="HOMEO BOX HB9 LIKE A-RELATED"/>
    <property type="match status" value="1"/>
</dbReference>
<dbReference type="GO" id="GO:0003677">
    <property type="term" value="F:DNA binding"/>
    <property type="evidence" value="ECO:0007669"/>
    <property type="project" value="UniProtKB-UniRule"/>
</dbReference>
<dbReference type="InterPro" id="IPR001356">
    <property type="entry name" value="HD"/>
</dbReference>
<name>A0A1Y3BN63_EURMA</name>
<dbReference type="PRINTS" id="PR00024">
    <property type="entry name" value="HOMEOBOX"/>
</dbReference>
<organism evidence="9 10">
    <name type="scientific">Euroglyphus maynei</name>
    <name type="common">Mayne's house dust mite</name>
    <dbReference type="NCBI Taxonomy" id="6958"/>
    <lineage>
        <taxon>Eukaryota</taxon>
        <taxon>Metazoa</taxon>
        <taxon>Ecdysozoa</taxon>
        <taxon>Arthropoda</taxon>
        <taxon>Chelicerata</taxon>
        <taxon>Arachnida</taxon>
        <taxon>Acari</taxon>
        <taxon>Acariformes</taxon>
        <taxon>Sarcoptiformes</taxon>
        <taxon>Astigmata</taxon>
        <taxon>Psoroptidia</taxon>
        <taxon>Analgoidea</taxon>
        <taxon>Pyroglyphidae</taxon>
        <taxon>Pyroglyphinae</taxon>
        <taxon>Euroglyphus</taxon>
    </lineage>
</organism>
<dbReference type="InterPro" id="IPR020479">
    <property type="entry name" value="HD_metazoa"/>
</dbReference>
<evidence type="ECO:0000256" key="4">
    <source>
        <dbReference type="ARBA" id="ARBA00023242"/>
    </source>
</evidence>
<gene>
    <name evidence="9" type="ORF">BLA29_004520</name>
</gene>
<feature type="compositionally biased region" description="Polar residues" evidence="7">
    <location>
        <begin position="116"/>
        <end position="125"/>
    </location>
</feature>
<dbReference type="InterPro" id="IPR017970">
    <property type="entry name" value="Homeobox_CS"/>
</dbReference>
<keyword evidence="4 5" id="KW-0539">Nucleus</keyword>
<evidence type="ECO:0000313" key="10">
    <source>
        <dbReference type="Proteomes" id="UP000194236"/>
    </source>
</evidence>
<dbReference type="PRINTS" id="PR00031">
    <property type="entry name" value="HTHREPRESSR"/>
</dbReference>
<evidence type="ECO:0000259" key="8">
    <source>
        <dbReference type="PROSITE" id="PS50071"/>
    </source>
</evidence>
<evidence type="ECO:0000256" key="5">
    <source>
        <dbReference type="PROSITE-ProRule" id="PRU00108"/>
    </source>
</evidence>
<protein>
    <submittedName>
        <fullName evidence="9">Homeobox protein BarH-like protein 1-like protein</fullName>
    </submittedName>
</protein>
<feature type="compositionally biased region" description="Low complexity" evidence="7">
    <location>
        <begin position="7"/>
        <end position="21"/>
    </location>
</feature>
<dbReference type="AlphaFoldDB" id="A0A1Y3BN63"/>
<dbReference type="PROSITE" id="PS50071">
    <property type="entry name" value="HOMEOBOX_2"/>
    <property type="match status" value="1"/>
</dbReference>
<dbReference type="OrthoDB" id="6159439at2759"/>
<dbReference type="CDD" id="cd00086">
    <property type="entry name" value="homeodomain"/>
    <property type="match status" value="1"/>
</dbReference>
<reference evidence="9 10" key="1">
    <citation type="submission" date="2017-03" db="EMBL/GenBank/DDBJ databases">
        <title>Genome Survey of Euroglyphus maynei.</title>
        <authorList>
            <person name="Arlian L.G."/>
            <person name="Morgan M.S."/>
            <person name="Rider S.D."/>
        </authorList>
    </citation>
    <scope>NUCLEOTIDE SEQUENCE [LARGE SCALE GENOMIC DNA]</scope>
    <source>
        <strain evidence="9">Arlian Lab</strain>
        <tissue evidence="9">Whole body</tissue>
    </source>
</reference>
<keyword evidence="2 5" id="KW-0238">DNA-binding</keyword>
<accession>A0A1Y3BN63</accession>
<feature type="DNA-binding region" description="Homeobox" evidence="5">
    <location>
        <begin position="158"/>
        <end position="217"/>
    </location>
</feature>
<feature type="region of interest" description="Disordered" evidence="7">
    <location>
        <begin position="1"/>
        <end position="21"/>
    </location>
</feature>
<dbReference type="EMBL" id="MUJZ01017473">
    <property type="protein sequence ID" value="OTF80595.1"/>
    <property type="molecule type" value="Genomic_DNA"/>
</dbReference>
<evidence type="ECO:0000256" key="7">
    <source>
        <dbReference type="SAM" id="MobiDB-lite"/>
    </source>
</evidence>
<dbReference type="Gene3D" id="1.10.10.60">
    <property type="entry name" value="Homeodomain-like"/>
    <property type="match status" value="1"/>
</dbReference>
<dbReference type="SUPFAM" id="SSF46689">
    <property type="entry name" value="Homeodomain-like"/>
    <property type="match status" value="1"/>
</dbReference>
<keyword evidence="10" id="KW-1185">Reference proteome</keyword>
<evidence type="ECO:0000256" key="2">
    <source>
        <dbReference type="ARBA" id="ARBA00023125"/>
    </source>
</evidence>
<dbReference type="GO" id="GO:0000981">
    <property type="term" value="F:DNA-binding transcription factor activity, RNA polymerase II-specific"/>
    <property type="evidence" value="ECO:0007669"/>
    <property type="project" value="InterPro"/>
</dbReference>
<keyword evidence="3 5" id="KW-0371">Homeobox</keyword>
<dbReference type="Proteomes" id="UP000194236">
    <property type="component" value="Unassembled WGS sequence"/>
</dbReference>
<feature type="domain" description="Homeobox" evidence="8">
    <location>
        <begin position="156"/>
        <end position="216"/>
    </location>
</feature>
<evidence type="ECO:0000256" key="3">
    <source>
        <dbReference type="ARBA" id="ARBA00023155"/>
    </source>
</evidence>
<dbReference type="InterPro" id="IPR050848">
    <property type="entry name" value="Homeobox_TF"/>
</dbReference>
<feature type="region of interest" description="Disordered" evidence="7">
    <location>
        <begin position="116"/>
        <end position="142"/>
    </location>
</feature>
<comment type="caution">
    <text evidence="9">The sequence shown here is derived from an EMBL/GenBank/DDBJ whole genome shotgun (WGS) entry which is preliminary data.</text>
</comment>
<dbReference type="Pfam" id="PF00046">
    <property type="entry name" value="Homeodomain"/>
    <property type="match status" value="1"/>
</dbReference>
<sequence>MDGQALSPSSSSSSSSISFRPISSKLQQRSLIKSKAKSKNLKRTSNKCIPLVRRTTAITKSHRMKGECAKATSADVKSALILKSSVNDNENLDNNDKLTSLEMIINMSNEIIQQQQHDSNCSMKLSGQSSDSNDDQDQAVAIKPSINCRSHSQKYRKIRRNRTVFTELQLMGLERRFDSQKYLSTPDRTDLAIALGLTQLQVKTWYQNRRMKWKKQVMQNGCPFPPTKPKGRPKKDSIPTYGLEFTKSILCPLINNAADSESTLLPI</sequence>
<dbReference type="SMART" id="SM00389">
    <property type="entry name" value="HOX"/>
    <property type="match status" value="1"/>
</dbReference>
<evidence type="ECO:0000256" key="6">
    <source>
        <dbReference type="RuleBase" id="RU000682"/>
    </source>
</evidence>
<dbReference type="PROSITE" id="PS00027">
    <property type="entry name" value="HOMEOBOX_1"/>
    <property type="match status" value="1"/>
</dbReference>
<evidence type="ECO:0000256" key="1">
    <source>
        <dbReference type="ARBA" id="ARBA00004123"/>
    </source>
</evidence>